<organism evidence="3 4">
    <name type="scientific">Candidatus Cryptobacteroides excrementavium</name>
    <dbReference type="NCBI Taxonomy" id="2840759"/>
    <lineage>
        <taxon>Bacteria</taxon>
        <taxon>Pseudomonadati</taxon>
        <taxon>Bacteroidota</taxon>
        <taxon>Bacteroidia</taxon>
        <taxon>Bacteroidales</taxon>
        <taxon>Candidatus Cryptobacteroides</taxon>
    </lineage>
</organism>
<evidence type="ECO:0000259" key="2">
    <source>
        <dbReference type="SMART" id="SM00014"/>
    </source>
</evidence>
<dbReference type="InterPro" id="IPR036938">
    <property type="entry name" value="PAP2/HPO_sf"/>
</dbReference>
<accession>A0A9D9NS80</accession>
<dbReference type="PANTHER" id="PTHR14969">
    <property type="entry name" value="SPHINGOSINE-1-PHOSPHATE PHOSPHOHYDROLASE"/>
    <property type="match status" value="1"/>
</dbReference>
<dbReference type="InterPro" id="IPR000326">
    <property type="entry name" value="PAP2/HPO"/>
</dbReference>
<sequence length="368" mass="40523">MSKKLLCIYIICTGILACSFSSRLMAQYVQSYGGPSAGTYSFDGGIRQLRYNAMPSFSSTYDDYLQYVPGVVLAGLKAAGYESRTCWGRMLVSDAFSAAIMAGLVNGVKYTARRPRPDGTSDNSFPSGHTATAFMIATMLHKEYGWRSPWFSFGSYAAATATALGRIMNDRHWASDIIGGAIIGIAATQLGYFITDKIFKERYLTEAYSDPGFSYDPGQRHYEAGIYFGYRFFPASRKQPSLIPHRGSSAGLQIHVPLNPGSGLAVRTSANSMTFKSGESSNMYNFAVGGFWQWPFARILELETRLMLGYAWHHAGNGIDLIAGPALSIVTGNNFKLKAFAEYEAYTFTEQKPLVHTVQTGFSATFFW</sequence>
<keyword evidence="1" id="KW-0732">Signal</keyword>
<reference evidence="3" key="1">
    <citation type="submission" date="2020-10" db="EMBL/GenBank/DDBJ databases">
        <authorList>
            <person name="Gilroy R."/>
        </authorList>
    </citation>
    <scope>NUCLEOTIDE SEQUENCE</scope>
    <source>
        <strain evidence="3">B2-16538</strain>
    </source>
</reference>
<feature type="signal peptide" evidence="1">
    <location>
        <begin position="1"/>
        <end position="26"/>
    </location>
</feature>
<dbReference type="Proteomes" id="UP000823750">
    <property type="component" value="Unassembled WGS sequence"/>
</dbReference>
<dbReference type="CDD" id="cd03394">
    <property type="entry name" value="PAP2_like_5"/>
    <property type="match status" value="1"/>
</dbReference>
<dbReference type="Pfam" id="PF01569">
    <property type="entry name" value="PAP2"/>
    <property type="match status" value="1"/>
</dbReference>
<dbReference type="AlphaFoldDB" id="A0A9D9NS80"/>
<proteinExistence type="predicted"/>
<protein>
    <submittedName>
        <fullName evidence="3">Phosphatase PAP2 family protein</fullName>
    </submittedName>
</protein>
<name>A0A9D9NS80_9BACT</name>
<evidence type="ECO:0000256" key="1">
    <source>
        <dbReference type="SAM" id="SignalP"/>
    </source>
</evidence>
<dbReference type="SUPFAM" id="SSF48317">
    <property type="entry name" value="Acid phosphatase/Vanadium-dependent haloperoxidase"/>
    <property type="match status" value="1"/>
</dbReference>
<evidence type="ECO:0000313" key="4">
    <source>
        <dbReference type="Proteomes" id="UP000823750"/>
    </source>
</evidence>
<dbReference type="PANTHER" id="PTHR14969:SF13">
    <property type="entry name" value="AT30094P"/>
    <property type="match status" value="1"/>
</dbReference>
<evidence type="ECO:0000313" key="3">
    <source>
        <dbReference type="EMBL" id="MBO8486078.1"/>
    </source>
</evidence>
<dbReference type="PROSITE" id="PS51257">
    <property type="entry name" value="PROKAR_LIPOPROTEIN"/>
    <property type="match status" value="1"/>
</dbReference>
<feature type="domain" description="Phosphatidic acid phosphatase type 2/haloperoxidase" evidence="2">
    <location>
        <begin position="91"/>
        <end position="192"/>
    </location>
</feature>
<feature type="chain" id="PRO_5039402825" evidence="1">
    <location>
        <begin position="27"/>
        <end position="368"/>
    </location>
</feature>
<dbReference type="EMBL" id="JADILX010000095">
    <property type="protein sequence ID" value="MBO8486078.1"/>
    <property type="molecule type" value="Genomic_DNA"/>
</dbReference>
<dbReference type="Gene3D" id="1.20.144.10">
    <property type="entry name" value="Phosphatidic acid phosphatase type 2/haloperoxidase"/>
    <property type="match status" value="1"/>
</dbReference>
<comment type="caution">
    <text evidence="3">The sequence shown here is derived from an EMBL/GenBank/DDBJ whole genome shotgun (WGS) entry which is preliminary data.</text>
</comment>
<dbReference type="SMART" id="SM00014">
    <property type="entry name" value="acidPPc"/>
    <property type="match status" value="1"/>
</dbReference>
<reference evidence="3" key="2">
    <citation type="journal article" date="2021" name="PeerJ">
        <title>Extensive microbial diversity within the chicken gut microbiome revealed by metagenomics and culture.</title>
        <authorList>
            <person name="Gilroy R."/>
            <person name="Ravi A."/>
            <person name="Getino M."/>
            <person name="Pursley I."/>
            <person name="Horton D.L."/>
            <person name="Alikhan N.F."/>
            <person name="Baker D."/>
            <person name="Gharbi K."/>
            <person name="Hall N."/>
            <person name="Watson M."/>
            <person name="Adriaenssens E.M."/>
            <person name="Foster-Nyarko E."/>
            <person name="Jarju S."/>
            <person name="Secka A."/>
            <person name="Antonio M."/>
            <person name="Oren A."/>
            <person name="Chaudhuri R.R."/>
            <person name="La Ragione R."/>
            <person name="Hildebrand F."/>
            <person name="Pallen M.J."/>
        </authorList>
    </citation>
    <scope>NUCLEOTIDE SEQUENCE</scope>
    <source>
        <strain evidence="3">B2-16538</strain>
    </source>
</reference>
<gene>
    <name evidence="3" type="ORF">IAB78_06600</name>
</gene>